<reference evidence="3 4" key="1">
    <citation type="journal article" date="2014" name="Am. J. Bot.">
        <title>Genome assembly and annotation for red clover (Trifolium pratense; Fabaceae).</title>
        <authorList>
            <person name="Istvanek J."/>
            <person name="Jaros M."/>
            <person name="Krenek A."/>
            <person name="Repkova J."/>
        </authorList>
    </citation>
    <scope>NUCLEOTIDE SEQUENCE [LARGE SCALE GENOMIC DNA]</scope>
    <source>
        <strain evidence="4">cv. Tatra</strain>
        <tissue evidence="3">Young leaves</tissue>
    </source>
</reference>
<dbReference type="InterPro" id="IPR053211">
    <property type="entry name" value="DNA_repair-toleration"/>
</dbReference>
<dbReference type="SUPFAM" id="SSF52058">
    <property type="entry name" value="L domain-like"/>
    <property type="match status" value="1"/>
</dbReference>
<dbReference type="AlphaFoldDB" id="A0A2K3L553"/>
<accession>A0A2K3L553</accession>
<keyword evidence="3" id="KW-0808">Transferase</keyword>
<dbReference type="GO" id="GO:0016301">
    <property type="term" value="F:kinase activity"/>
    <property type="evidence" value="ECO:0007669"/>
    <property type="project" value="UniProtKB-KW"/>
</dbReference>
<comment type="caution">
    <text evidence="3">The sequence shown here is derived from an EMBL/GenBank/DDBJ whole genome shotgun (WGS) entry which is preliminary data.</text>
</comment>
<protein>
    <submittedName>
        <fullName evidence="3">Leucine-rich repeat receptor-like serine threonine tyrosine-protein kinase sobir1-like protein</fullName>
    </submittedName>
</protein>
<organism evidence="3 4">
    <name type="scientific">Trifolium pratense</name>
    <name type="common">Red clover</name>
    <dbReference type="NCBI Taxonomy" id="57577"/>
    <lineage>
        <taxon>Eukaryota</taxon>
        <taxon>Viridiplantae</taxon>
        <taxon>Streptophyta</taxon>
        <taxon>Embryophyta</taxon>
        <taxon>Tracheophyta</taxon>
        <taxon>Spermatophyta</taxon>
        <taxon>Magnoliopsida</taxon>
        <taxon>eudicotyledons</taxon>
        <taxon>Gunneridae</taxon>
        <taxon>Pentapetalae</taxon>
        <taxon>rosids</taxon>
        <taxon>fabids</taxon>
        <taxon>Fabales</taxon>
        <taxon>Fabaceae</taxon>
        <taxon>Papilionoideae</taxon>
        <taxon>50 kb inversion clade</taxon>
        <taxon>NPAAA clade</taxon>
        <taxon>Hologalegina</taxon>
        <taxon>IRL clade</taxon>
        <taxon>Trifolieae</taxon>
        <taxon>Trifolium</taxon>
    </lineage>
</organism>
<sequence length="150" mass="16910">MAKNNNFSFFFFFLSFLSLLFSIHAKLQLHPSDTKALTTLQNNLGLNTTNPTNHPCNAEGVFCERRLNNNESYSLRVTKLVFKTKQLRGTLSSAIGKLSELKELSLSNNKLVDRIPPSIVDCRKLEILNLANNLFSGEVPSELPSLIRLR</sequence>
<dbReference type="Gene3D" id="3.80.10.10">
    <property type="entry name" value="Ribonuclease Inhibitor"/>
    <property type="match status" value="1"/>
</dbReference>
<dbReference type="PANTHER" id="PTHR48060">
    <property type="entry name" value="DNA DAMAGE-REPAIR/TOLERATION PROTEIN DRT100"/>
    <property type="match status" value="1"/>
</dbReference>
<keyword evidence="3" id="KW-0675">Receptor</keyword>
<evidence type="ECO:0000256" key="2">
    <source>
        <dbReference type="SAM" id="SignalP"/>
    </source>
</evidence>
<keyword evidence="3" id="KW-0418">Kinase</keyword>
<dbReference type="EMBL" id="ASHM01026330">
    <property type="protein sequence ID" value="PNX73643.1"/>
    <property type="molecule type" value="Genomic_DNA"/>
</dbReference>
<dbReference type="STRING" id="57577.A0A2K3L553"/>
<gene>
    <name evidence="3" type="ORF">L195_g029546</name>
</gene>
<name>A0A2K3L553_TRIPR</name>
<proteinExistence type="predicted"/>
<evidence type="ECO:0000313" key="3">
    <source>
        <dbReference type="EMBL" id="PNX73643.1"/>
    </source>
</evidence>
<feature type="signal peptide" evidence="2">
    <location>
        <begin position="1"/>
        <end position="25"/>
    </location>
</feature>
<dbReference type="PANTHER" id="PTHR48060:SF21">
    <property type="entry name" value="L DOMAIN-LIKE PROTEIN"/>
    <property type="match status" value="1"/>
</dbReference>
<reference evidence="3 4" key="2">
    <citation type="journal article" date="2017" name="Front. Plant Sci.">
        <title>Gene Classification and Mining of Molecular Markers Useful in Red Clover (Trifolium pratense) Breeding.</title>
        <authorList>
            <person name="Istvanek J."/>
            <person name="Dluhosova J."/>
            <person name="Dluhos P."/>
            <person name="Patkova L."/>
            <person name="Nedelnik J."/>
            <person name="Repkova J."/>
        </authorList>
    </citation>
    <scope>NUCLEOTIDE SEQUENCE [LARGE SCALE GENOMIC DNA]</scope>
    <source>
        <strain evidence="4">cv. Tatra</strain>
        <tissue evidence="3">Young leaves</tissue>
    </source>
</reference>
<dbReference type="Pfam" id="PF13855">
    <property type="entry name" value="LRR_8"/>
    <property type="match status" value="1"/>
</dbReference>
<dbReference type="InterPro" id="IPR001611">
    <property type="entry name" value="Leu-rich_rpt"/>
</dbReference>
<feature type="non-terminal residue" evidence="3">
    <location>
        <position position="150"/>
    </location>
</feature>
<dbReference type="InterPro" id="IPR032675">
    <property type="entry name" value="LRR_dom_sf"/>
</dbReference>
<feature type="chain" id="PRO_5014421270" evidence="2">
    <location>
        <begin position="26"/>
        <end position="150"/>
    </location>
</feature>
<keyword evidence="1 2" id="KW-0732">Signal</keyword>
<evidence type="ECO:0000313" key="4">
    <source>
        <dbReference type="Proteomes" id="UP000236291"/>
    </source>
</evidence>
<dbReference type="Proteomes" id="UP000236291">
    <property type="component" value="Unassembled WGS sequence"/>
</dbReference>
<evidence type="ECO:0000256" key="1">
    <source>
        <dbReference type="ARBA" id="ARBA00022729"/>
    </source>
</evidence>